<proteinExistence type="predicted"/>
<dbReference type="PANTHER" id="PTHR46599:SF3">
    <property type="entry name" value="PIGGYBAC TRANSPOSABLE ELEMENT-DERIVED PROTEIN 4"/>
    <property type="match status" value="1"/>
</dbReference>
<dbReference type="Proteomes" id="UP000887159">
    <property type="component" value="Unassembled WGS sequence"/>
</dbReference>
<evidence type="ECO:0000313" key="3">
    <source>
        <dbReference type="Proteomes" id="UP000887159"/>
    </source>
</evidence>
<dbReference type="EMBL" id="BMAU01021369">
    <property type="protein sequence ID" value="GFY24491.1"/>
    <property type="molecule type" value="Genomic_DNA"/>
</dbReference>
<accession>A0A8X6VY57</accession>
<evidence type="ECO:0000259" key="1">
    <source>
        <dbReference type="Pfam" id="PF13843"/>
    </source>
</evidence>
<organism evidence="2 3">
    <name type="scientific">Trichonephila clavipes</name>
    <name type="common">Golden silk orbweaver</name>
    <name type="synonym">Nephila clavipes</name>
    <dbReference type="NCBI Taxonomy" id="2585209"/>
    <lineage>
        <taxon>Eukaryota</taxon>
        <taxon>Metazoa</taxon>
        <taxon>Ecdysozoa</taxon>
        <taxon>Arthropoda</taxon>
        <taxon>Chelicerata</taxon>
        <taxon>Arachnida</taxon>
        <taxon>Araneae</taxon>
        <taxon>Araneomorphae</taxon>
        <taxon>Entelegynae</taxon>
        <taxon>Araneoidea</taxon>
        <taxon>Nephilidae</taxon>
        <taxon>Trichonephila</taxon>
    </lineage>
</organism>
<reference evidence="2" key="1">
    <citation type="submission" date="2020-08" db="EMBL/GenBank/DDBJ databases">
        <title>Multicomponent nature underlies the extraordinary mechanical properties of spider dragline silk.</title>
        <authorList>
            <person name="Kono N."/>
            <person name="Nakamura H."/>
            <person name="Mori M."/>
            <person name="Yoshida Y."/>
            <person name="Ohtoshi R."/>
            <person name="Malay A.D."/>
            <person name="Moran D.A.P."/>
            <person name="Tomita M."/>
            <person name="Numata K."/>
            <person name="Arakawa K."/>
        </authorList>
    </citation>
    <scope>NUCLEOTIDE SEQUENCE</scope>
</reference>
<dbReference type="PANTHER" id="PTHR46599">
    <property type="entry name" value="PIGGYBAC TRANSPOSABLE ELEMENT-DERIVED PROTEIN 4"/>
    <property type="match status" value="1"/>
</dbReference>
<dbReference type="AlphaFoldDB" id="A0A8X6VY57"/>
<dbReference type="Pfam" id="PF13843">
    <property type="entry name" value="DDE_Tnp_1_7"/>
    <property type="match status" value="1"/>
</dbReference>
<name>A0A8X6VY57_TRICX</name>
<dbReference type="InterPro" id="IPR029526">
    <property type="entry name" value="PGBD"/>
</dbReference>
<protein>
    <submittedName>
        <fullName evidence="2">PiggyBac transposable element-derived protein 4</fullName>
    </submittedName>
</protein>
<comment type="caution">
    <text evidence="2">The sequence shown here is derived from an EMBL/GenBank/DDBJ whole genome shotgun (WGS) entry which is preliminary data.</text>
</comment>
<gene>
    <name evidence="2" type="primary">PGBD4</name>
    <name evidence="2" type="ORF">TNCV_1015392</name>
</gene>
<evidence type="ECO:0000313" key="2">
    <source>
        <dbReference type="EMBL" id="GFY24491.1"/>
    </source>
</evidence>
<feature type="domain" description="PiggyBac transposable element-derived protein" evidence="1">
    <location>
        <begin position="34"/>
        <end position="353"/>
    </location>
</feature>
<keyword evidence="3" id="KW-1185">Reference proteome</keyword>
<sequence length="471" mass="55848">MWVEEKTVCPATPRFDFTESPGILVNISDDTLIQYFEYFFDNSMLELIVEETNVYAEQCFHSQKSKMYSKQREWCATCKEEVIILLCIWIMQGIVKKPVEQWYWSKDEKLFTPFFRKLMSYRRYYYLKKYLHFPNNENYYPDTHPNQRLNKIWPIYSRINELSKNAVTLEQDVSIDESLLLHKGRLSWKQYLPLKRARFGIKMYMLCEAKSGYVWSSIIFTGRGTLFDEEFLKPEFSKFMQVVLTLMKPLLNTVYCVTLDNYSSILTDTLVKCKTDSYGTINLNRKEVPSYVKSKKLKKGETVAFRRGKALILKWKDEKDVSLISTIHNSEIAVRSSREEKLKLKIVVDYNDTIWVASIVLTKIWHLMLSQENMGKSGSKSQLQFRLDLVNEMVIKYHSESMGSKRGRPLLKTPLRLTERHFVKFIPPTENKEKPARKCFICCRKRNSDGKKIRTETRYYYEKWDVGHDVC</sequence>